<dbReference type="EMBL" id="JAVRRJ010000014">
    <property type="protein sequence ID" value="KAK5080449.1"/>
    <property type="molecule type" value="Genomic_DNA"/>
</dbReference>
<proteinExistence type="predicted"/>
<dbReference type="InterPro" id="IPR013112">
    <property type="entry name" value="FAD-bd_8"/>
</dbReference>
<reference evidence="3 4" key="1">
    <citation type="submission" date="2023-08" db="EMBL/GenBank/DDBJ databases">
        <title>Black Yeasts Isolated from many extreme environments.</title>
        <authorList>
            <person name="Coleine C."/>
            <person name="Stajich J.E."/>
            <person name="Selbmann L."/>
        </authorList>
    </citation>
    <scope>NUCLEOTIDE SEQUENCE [LARGE SCALE GENOMIC DNA]</scope>
    <source>
        <strain evidence="3 4">CCFEE 5910</strain>
    </source>
</reference>
<sequence>MPGVSFWSYLQSHPFIIAAAQTESRGMKLDLMVEPRRGWTSKLMMHARSPDPDHSHPRSYITFFSGPHGAVVDVDEYSTIVLVASEWGVLAQMPYLQHCAQAYNSSTTKARRVHLIWQLDHLGMSCDVKSMPVLTLILADDGRPAKDLLNRALDQDVLDNGYILDISIYYRSGDLDEEARHPGRRGAYHRGTAGWHGLISDELVHTPRSPKDLEQQGAGSTEPTVLMPGFVSQPHRTIIMVSANEHVR</sequence>
<keyword evidence="4" id="KW-1185">Reference proteome</keyword>
<dbReference type="CDD" id="cd06186">
    <property type="entry name" value="NOX_Duox_like_FAD_NADP"/>
    <property type="match status" value="1"/>
</dbReference>
<dbReference type="PANTHER" id="PTHR32361:SF26">
    <property type="entry name" value="FAD-BINDING 8 DOMAIN-CONTAINING PROTEIN-RELATED"/>
    <property type="match status" value="1"/>
</dbReference>
<evidence type="ECO:0000259" key="2">
    <source>
        <dbReference type="Pfam" id="PF08022"/>
    </source>
</evidence>
<dbReference type="GO" id="GO:0015677">
    <property type="term" value="P:copper ion import"/>
    <property type="evidence" value="ECO:0007669"/>
    <property type="project" value="TreeGrafter"/>
</dbReference>
<protein>
    <recommendedName>
        <fullName evidence="2">FAD-binding 8 domain-containing protein</fullName>
    </recommendedName>
</protein>
<dbReference type="PANTHER" id="PTHR32361">
    <property type="entry name" value="FERRIC/CUPRIC REDUCTASE TRANSMEMBRANE COMPONENT"/>
    <property type="match status" value="1"/>
</dbReference>
<evidence type="ECO:0000313" key="4">
    <source>
        <dbReference type="Proteomes" id="UP001309876"/>
    </source>
</evidence>
<dbReference type="GO" id="GO:0005886">
    <property type="term" value="C:plasma membrane"/>
    <property type="evidence" value="ECO:0007669"/>
    <property type="project" value="TreeGrafter"/>
</dbReference>
<dbReference type="Gene3D" id="3.40.50.80">
    <property type="entry name" value="Nucleotide-binding domain of ferredoxin-NADP reductase (FNR) module"/>
    <property type="match status" value="1"/>
</dbReference>
<dbReference type="Proteomes" id="UP001309876">
    <property type="component" value="Unassembled WGS sequence"/>
</dbReference>
<dbReference type="InterPro" id="IPR051410">
    <property type="entry name" value="Ferric/Cupric_Reductase"/>
</dbReference>
<accession>A0AAN7PS52</accession>
<dbReference type="GO" id="GO:0006826">
    <property type="term" value="P:iron ion transport"/>
    <property type="evidence" value="ECO:0007669"/>
    <property type="project" value="TreeGrafter"/>
</dbReference>
<evidence type="ECO:0000256" key="1">
    <source>
        <dbReference type="ARBA" id="ARBA00022448"/>
    </source>
</evidence>
<keyword evidence="1" id="KW-0813">Transport</keyword>
<name>A0AAN7PS52_9EURO</name>
<gene>
    <name evidence="3" type="ORF">LTR05_008559</name>
</gene>
<dbReference type="InterPro" id="IPR039261">
    <property type="entry name" value="FNR_nucleotide-bd"/>
</dbReference>
<dbReference type="GO" id="GO:0000293">
    <property type="term" value="F:ferric-chelate reductase activity"/>
    <property type="evidence" value="ECO:0007669"/>
    <property type="project" value="TreeGrafter"/>
</dbReference>
<comment type="caution">
    <text evidence="3">The sequence shown here is derived from an EMBL/GenBank/DDBJ whole genome shotgun (WGS) entry which is preliminary data.</text>
</comment>
<dbReference type="GO" id="GO:0006879">
    <property type="term" value="P:intracellular iron ion homeostasis"/>
    <property type="evidence" value="ECO:0007669"/>
    <property type="project" value="TreeGrafter"/>
</dbReference>
<dbReference type="Pfam" id="PF08022">
    <property type="entry name" value="FAD_binding_8"/>
    <property type="match status" value="1"/>
</dbReference>
<organism evidence="3 4">
    <name type="scientific">Lithohypha guttulata</name>
    <dbReference type="NCBI Taxonomy" id="1690604"/>
    <lineage>
        <taxon>Eukaryota</taxon>
        <taxon>Fungi</taxon>
        <taxon>Dikarya</taxon>
        <taxon>Ascomycota</taxon>
        <taxon>Pezizomycotina</taxon>
        <taxon>Eurotiomycetes</taxon>
        <taxon>Chaetothyriomycetidae</taxon>
        <taxon>Chaetothyriales</taxon>
        <taxon>Trichomeriaceae</taxon>
        <taxon>Lithohypha</taxon>
    </lineage>
</organism>
<evidence type="ECO:0000313" key="3">
    <source>
        <dbReference type="EMBL" id="KAK5080449.1"/>
    </source>
</evidence>
<feature type="domain" description="FAD-binding 8" evidence="2">
    <location>
        <begin position="4"/>
        <end position="70"/>
    </location>
</feature>
<dbReference type="AlphaFoldDB" id="A0AAN7PS52"/>